<keyword evidence="5" id="KW-1185">Reference proteome</keyword>
<comment type="similarity">
    <text evidence="1">Belongs to the short-chain dehydrogenases/reductases (SDR) family.</text>
</comment>
<dbReference type="InterPro" id="IPR020904">
    <property type="entry name" value="Sc_DH/Rdtase_CS"/>
</dbReference>
<reference evidence="4 5" key="1">
    <citation type="journal article" date="2018" name="Plant J.">
        <title>Genome sequences of Chlorella sorokiniana UTEX 1602 and Micractinium conductrix SAG 241.80: implications to maltose excretion by a green alga.</title>
        <authorList>
            <person name="Arriola M.B."/>
            <person name="Velmurugan N."/>
            <person name="Zhang Y."/>
            <person name="Plunkett M.H."/>
            <person name="Hondzo H."/>
            <person name="Barney B.M."/>
        </authorList>
    </citation>
    <scope>NUCLEOTIDE SEQUENCE [LARGE SCALE GENOMIC DNA]</scope>
    <source>
        <strain evidence="4 5">SAG 241.80</strain>
    </source>
</reference>
<name>A0A2P6VA52_9CHLO</name>
<dbReference type="PROSITE" id="PS00061">
    <property type="entry name" value="ADH_SHORT"/>
    <property type="match status" value="1"/>
</dbReference>
<evidence type="ECO:0000313" key="5">
    <source>
        <dbReference type="Proteomes" id="UP000239649"/>
    </source>
</evidence>
<dbReference type="Gene3D" id="3.40.50.720">
    <property type="entry name" value="NAD(P)-binding Rossmann-like Domain"/>
    <property type="match status" value="1"/>
</dbReference>
<sequence>MASPIAIASIMKGQAALVTGAGSGIGRGLALELAGRGVAVTIADINPESAAQVAAEIEALGGQAASVACDVADSSQQLAAFRLHMQRFGRLDYALLNAGVGNTFDAIWGPMDSWQKTISINLTAVVEGVRMATRCMVAGSPDAEAPPPAGDGARSSTGSDSTAGGTGGVILVVSSLAGVYPLSTGPAYSSTKAAALQLVRCFAQPLMAQGVRIAALCPSMTLTPMVEKWQKDEPEVVAALMASAPGNRMLTVAEITKAGMTLLTDSSKVGSVLVVYQNGSWLEPRTEFSPVAMDGEARGGGTKAAALPTAQQQATHDSVPPTGCCLPFFRRCPRVANDPHSTRIG</sequence>
<dbReference type="GO" id="GO:0005737">
    <property type="term" value="C:cytoplasm"/>
    <property type="evidence" value="ECO:0007669"/>
    <property type="project" value="TreeGrafter"/>
</dbReference>
<proteinExistence type="inferred from homology"/>
<comment type="caution">
    <text evidence="4">The sequence shown here is derived from an EMBL/GenBank/DDBJ whole genome shotgun (WGS) entry which is preliminary data.</text>
</comment>
<feature type="compositionally biased region" description="Low complexity" evidence="3">
    <location>
        <begin position="150"/>
        <end position="163"/>
    </location>
</feature>
<dbReference type="STRING" id="554055.A0A2P6VA52"/>
<dbReference type="InterPro" id="IPR036291">
    <property type="entry name" value="NAD(P)-bd_dom_sf"/>
</dbReference>
<dbReference type="PRINTS" id="PR00081">
    <property type="entry name" value="GDHRDH"/>
</dbReference>
<accession>A0A2P6VA52</accession>
<dbReference type="AlphaFoldDB" id="A0A2P6VA52"/>
<dbReference type="PANTHER" id="PTHR44229:SF4">
    <property type="entry name" value="15-HYDROXYPROSTAGLANDIN DEHYDROGENASE [NAD(+)]"/>
    <property type="match status" value="1"/>
</dbReference>
<dbReference type="PANTHER" id="PTHR44229">
    <property type="entry name" value="15-HYDROXYPROSTAGLANDIN DEHYDROGENASE [NAD(+)]"/>
    <property type="match status" value="1"/>
</dbReference>
<dbReference type="Pfam" id="PF00106">
    <property type="entry name" value="adh_short"/>
    <property type="match status" value="2"/>
</dbReference>
<protein>
    <submittedName>
        <fullName evidence="4">Short-chain dehydrogenase</fullName>
    </submittedName>
</protein>
<dbReference type="CDD" id="cd05233">
    <property type="entry name" value="SDR_c"/>
    <property type="match status" value="1"/>
</dbReference>
<evidence type="ECO:0000256" key="2">
    <source>
        <dbReference type="ARBA" id="ARBA00023002"/>
    </source>
</evidence>
<dbReference type="OrthoDB" id="48317at2759"/>
<dbReference type="InterPro" id="IPR002347">
    <property type="entry name" value="SDR_fam"/>
</dbReference>
<evidence type="ECO:0000313" key="4">
    <source>
        <dbReference type="EMBL" id="PSC70969.1"/>
    </source>
</evidence>
<gene>
    <name evidence="4" type="ORF">C2E20_5625</name>
</gene>
<dbReference type="GO" id="GO:0016616">
    <property type="term" value="F:oxidoreductase activity, acting on the CH-OH group of donors, NAD or NADP as acceptor"/>
    <property type="evidence" value="ECO:0007669"/>
    <property type="project" value="TreeGrafter"/>
</dbReference>
<organism evidence="4 5">
    <name type="scientific">Micractinium conductrix</name>
    <dbReference type="NCBI Taxonomy" id="554055"/>
    <lineage>
        <taxon>Eukaryota</taxon>
        <taxon>Viridiplantae</taxon>
        <taxon>Chlorophyta</taxon>
        <taxon>core chlorophytes</taxon>
        <taxon>Trebouxiophyceae</taxon>
        <taxon>Chlorellales</taxon>
        <taxon>Chlorellaceae</taxon>
        <taxon>Chlorella clade</taxon>
        <taxon>Micractinium</taxon>
    </lineage>
</organism>
<evidence type="ECO:0000256" key="3">
    <source>
        <dbReference type="SAM" id="MobiDB-lite"/>
    </source>
</evidence>
<dbReference type="SUPFAM" id="SSF51735">
    <property type="entry name" value="NAD(P)-binding Rossmann-fold domains"/>
    <property type="match status" value="1"/>
</dbReference>
<evidence type="ECO:0000256" key="1">
    <source>
        <dbReference type="ARBA" id="ARBA00006484"/>
    </source>
</evidence>
<dbReference type="Proteomes" id="UP000239649">
    <property type="component" value="Unassembled WGS sequence"/>
</dbReference>
<feature type="region of interest" description="Disordered" evidence="3">
    <location>
        <begin position="139"/>
        <end position="163"/>
    </location>
</feature>
<dbReference type="EMBL" id="LHPF02000017">
    <property type="protein sequence ID" value="PSC70969.1"/>
    <property type="molecule type" value="Genomic_DNA"/>
</dbReference>
<keyword evidence="2" id="KW-0560">Oxidoreductase</keyword>